<dbReference type="EMBL" id="BKZW01000001">
    <property type="protein sequence ID" value="GER86567.1"/>
    <property type="molecule type" value="Genomic_DNA"/>
</dbReference>
<name>A0A5J4KJG2_9CHLR</name>
<reference evidence="1 2" key="1">
    <citation type="submission" date="2019-10" db="EMBL/GenBank/DDBJ databases">
        <title>Dictyobacter vulcani sp. nov., within the class Ktedonobacteria, isolated from soil of volcanic Mt. Zao.</title>
        <authorList>
            <person name="Zheng Y."/>
            <person name="Wang C.M."/>
            <person name="Sakai Y."/>
            <person name="Abe K."/>
            <person name="Yokota A."/>
            <person name="Yabe S."/>
        </authorList>
    </citation>
    <scope>NUCLEOTIDE SEQUENCE [LARGE SCALE GENOMIC DNA]</scope>
    <source>
        <strain evidence="1 2">W12</strain>
    </source>
</reference>
<comment type="caution">
    <text evidence="1">The sequence shown here is derived from an EMBL/GenBank/DDBJ whole genome shotgun (WGS) entry which is preliminary data.</text>
</comment>
<gene>
    <name evidence="1" type="ORF">KDW_07290</name>
</gene>
<organism evidence="1 2">
    <name type="scientific">Dictyobacter vulcani</name>
    <dbReference type="NCBI Taxonomy" id="2607529"/>
    <lineage>
        <taxon>Bacteria</taxon>
        <taxon>Bacillati</taxon>
        <taxon>Chloroflexota</taxon>
        <taxon>Ktedonobacteria</taxon>
        <taxon>Ktedonobacterales</taxon>
        <taxon>Dictyobacteraceae</taxon>
        <taxon>Dictyobacter</taxon>
    </lineage>
</organism>
<dbReference type="Proteomes" id="UP000326912">
    <property type="component" value="Unassembled WGS sequence"/>
</dbReference>
<dbReference type="AlphaFoldDB" id="A0A5J4KJG2"/>
<proteinExistence type="predicted"/>
<evidence type="ECO:0000313" key="2">
    <source>
        <dbReference type="Proteomes" id="UP000326912"/>
    </source>
</evidence>
<protein>
    <submittedName>
        <fullName evidence="1">Uncharacterized protein</fullName>
    </submittedName>
</protein>
<keyword evidence="2" id="KW-1185">Reference proteome</keyword>
<evidence type="ECO:0000313" key="1">
    <source>
        <dbReference type="EMBL" id="GER86567.1"/>
    </source>
</evidence>
<accession>A0A5J4KJG2</accession>
<sequence>MIDIRDVFSRSNAFDILPVIPMEVGLLRQMTNEDNDTLSFQFGMKVKLNAAVKSANSDSVLDYYLDMIDPTNELHQSHLSTDNNALATQEDDYFKQRVLHIACLYMLIFNRFDEAESPIIDIYRQHVLPILQSGTDEEKRALFTRIKKQIAGSNKNRAALDDLCELVKEIIRQPKHLYGFQGDPYYVHIGLQAGLLTPNVNTMFKHYQFLSPECRENPKQILRYLTISGDRVEGTAFCKLPVEIAFTSVYFQSDSTQDTFQKFTLQYDIDAIDMVPTFFYPRSNKSANRVIQTRFHSMGIFLPYWSTFQDLQEVDKTLKHIKQFAYEWSLSSTLCMSFHLVRKSLPKFNRKTI</sequence>